<gene>
    <name evidence="7" type="ORF">PoB_007618400</name>
</gene>
<dbReference type="InterPro" id="IPR002919">
    <property type="entry name" value="TIL_dom"/>
</dbReference>
<evidence type="ECO:0000259" key="6">
    <source>
        <dbReference type="PROSITE" id="PS51233"/>
    </source>
</evidence>
<dbReference type="PANTHER" id="PTHR11339:SF402">
    <property type="entry name" value="VWFD DOMAIN-CONTAINING PROTEIN"/>
    <property type="match status" value="1"/>
</dbReference>
<dbReference type="InterPro" id="IPR036084">
    <property type="entry name" value="Ser_inhib-like_sf"/>
</dbReference>
<name>A0AAV4E019_9GAST</name>
<keyword evidence="8" id="KW-1185">Reference proteome</keyword>
<feature type="disulfide bond" evidence="4">
    <location>
        <begin position="1510"/>
        <end position="1525"/>
    </location>
</feature>
<feature type="disulfide bond" evidence="4">
    <location>
        <begin position="1385"/>
        <end position="1403"/>
    </location>
</feature>
<dbReference type="InterPro" id="IPR023415">
    <property type="entry name" value="LDLR_class-A_CS"/>
</dbReference>
<dbReference type="Gene3D" id="2.10.25.10">
    <property type="entry name" value="Laminin"/>
    <property type="match status" value="2"/>
</dbReference>
<dbReference type="InterPro" id="IPR014853">
    <property type="entry name" value="VWF/SSPO/ZAN-like_Cys-rich_dom"/>
</dbReference>
<dbReference type="CDD" id="cd00112">
    <property type="entry name" value="LDLa"/>
    <property type="match status" value="4"/>
</dbReference>
<dbReference type="InterPro" id="IPR002172">
    <property type="entry name" value="LDrepeatLR_classA_rpt"/>
</dbReference>
<dbReference type="PROSITE" id="PS01186">
    <property type="entry name" value="EGF_2"/>
    <property type="match status" value="1"/>
</dbReference>
<feature type="disulfide bond" evidence="4">
    <location>
        <begin position="1491"/>
        <end position="1503"/>
    </location>
</feature>
<proteinExistence type="predicted"/>
<dbReference type="EMBL" id="BLXT01008499">
    <property type="protein sequence ID" value="GFO49679.1"/>
    <property type="molecule type" value="Genomic_DNA"/>
</dbReference>
<feature type="disulfide bond" evidence="4">
    <location>
        <begin position="1434"/>
        <end position="1449"/>
    </location>
</feature>
<feature type="disulfide bond" evidence="3">
    <location>
        <begin position="101"/>
        <end position="110"/>
    </location>
</feature>
<feature type="disulfide bond" evidence="4">
    <location>
        <begin position="1397"/>
        <end position="1412"/>
    </location>
</feature>
<keyword evidence="3" id="KW-0245">EGF-like domain</keyword>
<dbReference type="InterPro" id="IPR000742">
    <property type="entry name" value="EGF"/>
</dbReference>
<evidence type="ECO:0000256" key="2">
    <source>
        <dbReference type="ARBA" id="ARBA00023180"/>
    </source>
</evidence>
<evidence type="ECO:0000313" key="7">
    <source>
        <dbReference type="EMBL" id="GFO49679.1"/>
    </source>
</evidence>
<evidence type="ECO:0000313" key="8">
    <source>
        <dbReference type="Proteomes" id="UP000735302"/>
    </source>
</evidence>
<feature type="disulfide bond" evidence="4">
    <location>
        <begin position="1473"/>
        <end position="1488"/>
    </location>
</feature>
<accession>A0AAV4E019</accession>
<dbReference type="PROSITE" id="PS50068">
    <property type="entry name" value="LDLRA_2"/>
    <property type="match status" value="4"/>
</dbReference>
<dbReference type="SMART" id="SM00192">
    <property type="entry name" value="LDLa"/>
    <property type="match status" value="4"/>
</dbReference>
<dbReference type="SMART" id="SM00216">
    <property type="entry name" value="VWD"/>
    <property type="match status" value="3"/>
</dbReference>
<dbReference type="InterPro" id="IPR036055">
    <property type="entry name" value="LDL_receptor-like_sf"/>
</dbReference>
<keyword evidence="1 3" id="KW-1015">Disulfide bond</keyword>
<protein>
    <submittedName>
        <fullName evidence="7">Sco-spondin</fullName>
    </submittedName>
</protein>
<comment type="caution">
    <text evidence="3">Lacks conserved residue(s) required for the propagation of feature annotation.</text>
</comment>
<dbReference type="PANTHER" id="PTHR11339">
    <property type="entry name" value="EXTRACELLULAR MATRIX GLYCOPROTEIN RELATED"/>
    <property type="match status" value="1"/>
</dbReference>
<dbReference type="PROSITE" id="PS51233">
    <property type="entry name" value="VWFD"/>
    <property type="match status" value="3"/>
</dbReference>
<dbReference type="InterPro" id="IPR001846">
    <property type="entry name" value="VWF_type-D"/>
</dbReference>
<comment type="caution">
    <text evidence="7">The sequence shown here is derived from an EMBL/GenBank/DDBJ whole genome shotgun (WGS) entry which is preliminary data.</text>
</comment>
<dbReference type="Gene3D" id="4.10.400.10">
    <property type="entry name" value="Low-density Lipoprotein Receptor"/>
    <property type="match status" value="4"/>
</dbReference>
<dbReference type="SUPFAM" id="SSF57567">
    <property type="entry name" value="Serine protease inhibitors"/>
    <property type="match status" value="2"/>
</dbReference>
<evidence type="ECO:0000259" key="5">
    <source>
        <dbReference type="PROSITE" id="PS50026"/>
    </source>
</evidence>
<feature type="non-terminal residue" evidence="7">
    <location>
        <position position="1"/>
    </location>
</feature>
<evidence type="ECO:0000256" key="4">
    <source>
        <dbReference type="PROSITE-ProRule" id="PRU00124"/>
    </source>
</evidence>
<keyword evidence="2" id="KW-0325">Glycoprotein</keyword>
<dbReference type="PROSITE" id="PS01209">
    <property type="entry name" value="LDLRA_1"/>
    <property type="match status" value="1"/>
</dbReference>
<dbReference type="PROSITE" id="PS50026">
    <property type="entry name" value="EGF_3"/>
    <property type="match status" value="1"/>
</dbReference>
<dbReference type="Pfam" id="PF01826">
    <property type="entry name" value="TIL"/>
    <property type="match status" value="1"/>
</dbReference>
<feature type="domain" description="VWFD" evidence="6">
    <location>
        <begin position="1003"/>
        <end position="1178"/>
    </location>
</feature>
<dbReference type="Pfam" id="PF00057">
    <property type="entry name" value="Ldl_recept_a"/>
    <property type="match status" value="3"/>
</dbReference>
<dbReference type="SMART" id="SM00181">
    <property type="entry name" value="EGF"/>
    <property type="match status" value="3"/>
</dbReference>
<evidence type="ECO:0000256" key="1">
    <source>
        <dbReference type="ARBA" id="ARBA00023157"/>
    </source>
</evidence>
<evidence type="ECO:0000256" key="3">
    <source>
        <dbReference type="PROSITE-ProRule" id="PRU00076"/>
    </source>
</evidence>
<feature type="domain" description="EGF-like" evidence="5">
    <location>
        <begin position="72"/>
        <end position="111"/>
    </location>
</feature>
<dbReference type="Pfam" id="PF00094">
    <property type="entry name" value="VWD"/>
    <property type="match status" value="3"/>
</dbReference>
<feature type="disulfide bond" evidence="3">
    <location>
        <begin position="76"/>
        <end position="86"/>
    </location>
</feature>
<dbReference type="CDD" id="cd19941">
    <property type="entry name" value="TIL"/>
    <property type="match status" value="1"/>
</dbReference>
<dbReference type="PROSITE" id="PS00022">
    <property type="entry name" value="EGF_1"/>
    <property type="match status" value="1"/>
</dbReference>
<sequence>HYCNVQGGRKIYEDHMCSKLMDLLTVKNLHFERFRPESASSFSDARAMCIFSKVEHPNGPGCCQGWGGDNCDTPLCNPACQNNGRCEDTGRGEFAAPECVCSPPYQGKGCEEDSSILTEKNKFCYSGGNCQGALLGSGSAMPISQCCGELGGTTWGSQDENVGCSPCSPNIPECFHKGAVVDSIATGGTGTCMASGSDMYKTFDGVLFKYHTSCAVGMLITEALRIYTVTECDPLVKYTCSKVITIETEAGSYQLADKTLTVPDGSGSMKVDIGKLADNKPTAVNSRGTVNVKYDSHQGSVIVSLEAFDVDIRADSDGTLMLTVGQDSPLKANLEGMCGNMDGDSADELALTTTVGAAKAFDMYKNDALPCGSDMQKCTPDLEAAATEACSALTTSFSRCHAAVKMEDFLERCKDYYCSSKTAEGGGEEAAQKAVCNVLSSYNKVCMMVTGQATQWRTAELCPKQCPAPYVFTGKMMSKCPITCGASPYSYMRPECQTALPFSGCECPRGMARLNATCVQPTDCQCVADNGRFYNKGAEIVSGDHCQSCTCGKYGLWQCTDSPDRCSATCVINQGEQVKTFDGKVYKIRNSCGILQLVKGAAIDIKMRISTCTQPESGERVCPTFISVTYKERTSSIDISTSGVRIENGFRPDVYIRQVSKHLHAVDVKGGQVRILVYRDGTVHLKMKTNIYKNKLVGLCGNMDSDEDNDFTTYSHAAVDGQAFLHVFTDCPDAIFSDVSPAPMKPVCQRLITAPIPPNARVDTDSYVKMCNNAESDKLRCSILQSFALATYNNFQDIFSGMEICDNLRCQRHKVDVCDTNCKDHLYQACESEVIFDCACSTGLYLTQNGSCVNREDCGCYDFTQPDAHFESGEESRHGCRNCLCNGHILDCKNTCGDVTCPSDQISKEDILKSGEDTNCTRKMCPKPYYAKADCIDVETSSAMCFCEKGKMQTQTGHCVDRCPCYEGGKWYNDGERFESHCKTKICENGLFRSTEDPPTCTGTCTLTGSAIKLKTFDSNSLSDVPIEGMCEFTAMEIGDDFSVTFKPIACGDSDMACLHLVSVRTPWFDDHIILKGVQPGTVMLDNKDYTHSVGPNVRILDNNYYLTVLIGELFSINWNGGLTFHIEVSSTLLGKTRGLCGSFDLDSTNDRVGQDGLQKETINRLAKSWIVNPATCAMADDPASQSGDLCKDESRKVWAETACKIIKDGEAFATCRKLSTVTESFYDNCVSQACNCDTGGDCECLCDAIAVFGAHCNELQAPARWRHQRLCPMPCDSGSVYNPCGKTCLQELGETRTDKTLCANLTCTEGCFCPPGMILSKLHNMEEPRCVPVSQFPCTDDQGKTVLPGQKVKINCQDCECRDGQLVCTGEPCPTTCEENGYLCNDGHCISEHFKCNGNPDCHDGGDEFGCGGDICNGLRCDNDQCVGNDTLCDGKVDCLDSSDEEDCDISCDGYEYKCERSDLCISKEFLCDGEIDCYYGEDETDCTECSEDQIYCNQTYCISKDRRCDGHDDCGDGSDEEGCTIPPTGPPVGFEPAYIWFQIRRLTTSAN</sequence>
<feature type="disulfide bond" evidence="4">
    <location>
        <begin position="1498"/>
        <end position="1516"/>
    </location>
</feature>
<dbReference type="SMART" id="SM00832">
    <property type="entry name" value="C8"/>
    <property type="match status" value="2"/>
</dbReference>
<feature type="disulfide bond" evidence="4">
    <location>
        <begin position="1422"/>
        <end position="1440"/>
    </location>
</feature>
<feature type="disulfide bond" evidence="4">
    <location>
        <begin position="1378"/>
        <end position="1390"/>
    </location>
</feature>
<dbReference type="InterPro" id="IPR050780">
    <property type="entry name" value="Mucin_vWF_Thrombospondin_sf"/>
</dbReference>
<dbReference type="SUPFAM" id="SSF57424">
    <property type="entry name" value="LDL receptor-like module"/>
    <property type="match status" value="4"/>
</dbReference>
<organism evidence="7 8">
    <name type="scientific">Plakobranchus ocellatus</name>
    <dbReference type="NCBI Taxonomy" id="259542"/>
    <lineage>
        <taxon>Eukaryota</taxon>
        <taxon>Metazoa</taxon>
        <taxon>Spiralia</taxon>
        <taxon>Lophotrochozoa</taxon>
        <taxon>Mollusca</taxon>
        <taxon>Gastropoda</taxon>
        <taxon>Heterobranchia</taxon>
        <taxon>Euthyneura</taxon>
        <taxon>Panpulmonata</taxon>
        <taxon>Sacoglossa</taxon>
        <taxon>Placobranchoidea</taxon>
        <taxon>Plakobranchidae</taxon>
        <taxon>Plakobranchus</taxon>
    </lineage>
</organism>
<dbReference type="Pfam" id="PF08742">
    <property type="entry name" value="C8"/>
    <property type="match status" value="2"/>
</dbReference>
<feature type="domain" description="VWFD" evidence="6">
    <location>
        <begin position="568"/>
        <end position="749"/>
    </location>
</feature>
<dbReference type="Proteomes" id="UP000735302">
    <property type="component" value="Unassembled WGS sequence"/>
</dbReference>
<dbReference type="PRINTS" id="PR00261">
    <property type="entry name" value="LDLRECEPTOR"/>
</dbReference>
<feature type="domain" description="VWFD" evidence="6">
    <location>
        <begin position="190"/>
        <end position="372"/>
    </location>
</feature>
<reference evidence="7 8" key="1">
    <citation type="journal article" date="2021" name="Elife">
        <title>Chloroplast acquisition without the gene transfer in kleptoplastic sea slugs, Plakobranchus ocellatus.</title>
        <authorList>
            <person name="Maeda T."/>
            <person name="Takahashi S."/>
            <person name="Yoshida T."/>
            <person name="Shimamura S."/>
            <person name="Takaki Y."/>
            <person name="Nagai Y."/>
            <person name="Toyoda A."/>
            <person name="Suzuki Y."/>
            <person name="Arimoto A."/>
            <person name="Ishii H."/>
            <person name="Satoh N."/>
            <person name="Nishiyama T."/>
            <person name="Hasebe M."/>
            <person name="Maruyama T."/>
            <person name="Minagawa J."/>
            <person name="Obokata J."/>
            <person name="Shigenobu S."/>
        </authorList>
    </citation>
    <scope>NUCLEOTIDE SEQUENCE [LARGE SCALE GENOMIC DNA]</scope>
</reference>